<comment type="caution">
    <text evidence="3">The sequence shown here is derived from an EMBL/GenBank/DDBJ whole genome shotgun (WGS) entry which is preliminary data.</text>
</comment>
<evidence type="ECO:0000256" key="1">
    <source>
        <dbReference type="SAM" id="MobiDB-lite"/>
    </source>
</evidence>
<dbReference type="AlphaFoldDB" id="W9C4H2"/>
<dbReference type="OrthoDB" id="5367275at2759"/>
<feature type="compositionally biased region" description="Basic and acidic residues" evidence="1">
    <location>
        <begin position="157"/>
        <end position="185"/>
    </location>
</feature>
<proteinExistence type="predicted"/>
<evidence type="ECO:0000313" key="3">
    <source>
        <dbReference type="EMBL" id="ESZ89460.1"/>
    </source>
</evidence>
<sequence length="204" mass="23412">MLLTSGQISVAISSFIIFIFTTALFLSGYILQQQTVRDLREAIKPQFQARLVGLELPDNLNMYADADRSRRKEKTGVHLLKKLEMDEVQEVAVKAGIGREIVTSEEEIDRVREKIIRKTRSGRDETWSEIGGRVLEAQQEREDGEKEDDELMIDMASVRREERENTIPEKPPSRAERRRKIKEDLVTSGEGETFTGYRRRVSGA</sequence>
<dbReference type="HOGENOM" id="CLU_103854_1_0_1"/>
<keyword evidence="2" id="KW-0472">Membrane</keyword>
<dbReference type="EMBL" id="AYSA01001062">
    <property type="protein sequence ID" value="ESZ89460.1"/>
    <property type="molecule type" value="Genomic_DNA"/>
</dbReference>
<accession>W9C4H2</accession>
<evidence type="ECO:0000313" key="4">
    <source>
        <dbReference type="Proteomes" id="UP000019487"/>
    </source>
</evidence>
<evidence type="ECO:0000256" key="2">
    <source>
        <dbReference type="SAM" id="Phobius"/>
    </source>
</evidence>
<keyword evidence="4" id="KW-1185">Reference proteome</keyword>
<feature type="transmembrane region" description="Helical" evidence="2">
    <location>
        <begin position="6"/>
        <end position="31"/>
    </location>
</feature>
<keyword evidence="2" id="KW-0812">Transmembrane</keyword>
<name>W9C4H2_SCLBF</name>
<organism evidence="3 4">
    <name type="scientific">Sclerotinia borealis (strain F-4128)</name>
    <dbReference type="NCBI Taxonomy" id="1432307"/>
    <lineage>
        <taxon>Eukaryota</taxon>
        <taxon>Fungi</taxon>
        <taxon>Dikarya</taxon>
        <taxon>Ascomycota</taxon>
        <taxon>Pezizomycotina</taxon>
        <taxon>Leotiomycetes</taxon>
        <taxon>Helotiales</taxon>
        <taxon>Sclerotiniaceae</taxon>
        <taxon>Sclerotinia</taxon>
    </lineage>
</organism>
<gene>
    <name evidence="3" type="ORF">SBOR_10157</name>
</gene>
<feature type="region of interest" description="Disordered" evidence="1">
    <location>
        <begin position="129"/>
        <end position="204"/>
    </location>
</feature>
<keyword evidence="2" id="KW-1133">Transmembrane helix</keyword>
<reference evidence="3 4" key="1">
    <citation type="journal article" date="2014" name="Genome Announc.">
        <title>Draft genome sequence of Sclerotinia borealis, a psychrophilic plant pathogenic fungus.</title>
        <authorList>
            <person name="Mardanov A.V."/>
            <person name="Beletsky A.V."/>
            <person name="Kadnikov V.V."/>
            <person name="Ignatov A.N."/>
            <person name="Ravin N.V."/>
        </authorList>
    </citation>
    <scope>NUCLEOTIDE SEQUENCE [LARGE SCALE GENOMIC DNA]</scope>
    <source>
        <strain evidence="4">F-4157</strain>
    </source>
</reference>
<protein>
    <submittedName>
        <fullName evidence="3">Uncharacterized protein</fullName>
    </submittedName>
</protein>
<dbReference type="Proteomes" id="UP000019487">
    <property type="component" value="Unassembled WGS sequence"/>
</dbReference>